<reference evidence="3 4" key="1">
    <citation type="submission" date="2013-01" db="EMBL/GenBank/DDBJ databases">
        <authorList>
            <person name="Harkins D.M."/>
            <person name="Durkin A.S."/>
            <person name="Brinkac L.M."/>
            <person name="Haft D.H."/>
            <person name="Selengut J.D."/>
            <person name="Sanka R."/>
            <person name="DePew J."/>
            <person name="Purushe J."/>
            <person name="Matthias M.A."/>
            <person name="Vinetz J.M."/>
            <person name="Sutton G.G."/>
            <person name="Nierman W.C."/>
            <person name="Fouts D.E."/>
        </authorList>
    </citation>
    <scope>NUCLEOTIDE SEQUENCE [LARGE SCALE GENOMIC DNA]</scope>
    <source>
        <strain evidence="3 4">CBC1416</strain>
    </source>
</reference>
<dbReference type="PANTHER" id="PTHR45632:SF3">
    <property type="entry name" value="KELCH-LIKE PROTEIN 32"/>
    <property type="match status" value="1"/>
</dbReference>
<dbReference type="SUPFAM" id="SSF50965">
    <property type="entry name" value="Galactose oxidase, central domain"/>
    <property type="match status" value="2"/>
</dbReference>
<dbReference type="Proteomes" id="UP000012149">
    <property type="component" value="Unassembled WGS sequence"/>
</dbReference>
<dbReference type="InterPro" id="IPR015915">
    <property type="entry name" value="Kelch-typ_b-propeller"/>
</dbReference>
<dbReference type="AlphaFoldDB" id="M6VIX9"/>
<dbReference type="Pfam" id="PF24681">
    <property type="entry name" value="Kelch_KLHDC2_KLHL20_DRC7"/>
    <property type="match status" value="1"/>
</dbReference>
<evidence type="ECO:0000256" key="1">
    <source>
        <dbReference type="ARBA" id="ARBA00022441"/>
    </source>
</evidence>
<comment type="caution">
    <text evidence="3">The sequence shown here is derived from an EMBL/GenBank/DDBJ whole genome shotgun (WGS) entry which is preliminary data.</text>
</comment>
<sequence length="417" mass="46844">MLRERIRLCFSCIIFIQFSEFTMYWRVFPRNHFFLFCVSLLIFCFSCRAIDKGKDQEKLLVLLGILANSSEVVYQCPSELRATNLLSGATGRSSATGVALNDGRVVFIGGEEDIDPISNRVEFFNPNGFVWNQVPSLNEGRGYHQSTVLKNGDILVTGGYDTIDLILTVERFNVLANTWNYVAPMNQQRALHQTILLADGRVLTVGGNLNNGSAALGAEFYNPNLNTWTQTGVMNFFRSQFTLTRLNDGRILAVGGFGSNSVLNSVEVFDPNTNNWSLLAPLNRSRFQHSAILLTDGRLLIAGGKYSANGNSNDYSDSMEIYDPTTNVWKLMRMPESRSQFTLDRLADGSILLIGGRNQGFVNNNFRYFPNKDRWCSIAPLQKPRYEHFSTLLFDSSVLIYGGTDARGYARDTELLR</sequence>
<dbReference type="Pfam" id="PF01344">
    <property type="entry name" value="Kelch_1"/>
    <property type="match status" value="1"/>
</dbReference>
<evidence type="ECO:0000256" key="2">
    <source>
        <dbReference type="ARBA" id="ARBA00022737"/>
    </source>
</evidence>
<protein>
    <submittedName>
        <fullName evidence="3">Kelch repeat protein</fullName>
    </submittedName>
</protein>
<dbReference type="EMBL" id="AKWE02000152">
    <property type="protein sequence ID" value="EMO56800.1"/>
    <property type="molecule type" value="Genomic_DNA"/>
</dbReference>
<keyword evidence="2" id="KW-0677">Repeat</keyword>
<dbReference type="SMART" id="SM00612">
    <property type="entry name" value="Kelch"/>
    <property type="match status" value="6"/>
</dbReference>
<gene>
    <name evidence="3" type="ORF">LEP1GSC161_2764</name>
</gene>
<evidence type="ECO:0000313" key="3">
    <source>
        <dbReference type="EMBL" id="EMO56800.1"/>
    </source>
</evidence>
<dbReference type="Gene3D" id="2.120.10.80">
    <property type="entry name" value="Kelch-type beta propeller"/>
    <property type="match status" value="1"/>
</dbReference>
<accession>M6VIX9</accession>
<evidence type="ECO:0000313" key="4">
    <source>
        <dbReference type="Proteomes" id="UP000012149"/>
    </source>
</evidence>
<organism evidence="3 4">
    <name type="scientific">Leptospira santarosai str. CBC1416</name>
    <dbReference type="NCBI Taxonomy" id="1193059"/>
    <lineage>
        <taxon>Bacteria</taxon>
        <taxon>Pseudomonadati</taxon>
        <taxon>Spirochaetota</taxon>
        <taxon>Spirochaetia</taxon>
        <taxon>Leptospirales</taxon>
        <taxon>Leptospiraceae</taxon>
        <taxon>Leptospira</taxon>
    </lineage>
</organism>
<dbReference type="InterPro" id="IPR011043">
    <property type="entry name" value="Gal_Oxase/kelch_b-propeller"/>
</dbReference>
<proteinExistence type="predicted"/>
<keyword evidence="1" id="KW-0880">Kelch repeat</keyword>
<name>M6VIX9_9LEPT</name>
<dbReference type="PANTHER" id="PTHR45632">
    <property type="entry name" value="LD33804P"/>
    <property type="match status" value="1"/>
</dbReference>
<dbReference type="InterPro" id="IPR037293">
    <property type="entry name" value="Gal_Oxidase_central_sf"/>
</dbReference>
<dbReference type="Gene3D" id="2.130.10.80">
    <property type="entry name" value="Galactose oxidase/kelch, beta-propeller"/>
    <property type="match status" value="3"/>
</dbReference>
<dbReference type="InterPro" id="IPR006652">
    <property type="entry name" value="Kelch_1"/>
</dbReference>